<gene>
    <name evidence="2" type="ORF">GDO81_025699</name>
</gene>
<dbReference type="EMBL" id="WNYA01038464">
    <property type="protein sequence ID" value="KAG8536778.1"/>
    <property type="molecule type" value="Genomic_DNA"/>
</dbReference>
<dbReference type="SMART" id="SM00228">
    <property type="entry name" value="PDZ"/>
    <property type="match status" value="1"/>
</dbReference>
<dbReference type="PANTHER" id="PTHR22829:SF16">
    <property type="entry name" value="PH DOMAIN-CONTAINING PROTEIN"/>
    <property type="match status" value="1"/>
</dbReference>
<dbReference type="GO" id="GO:0005096">
    <property type="term" value="F:GTPase activator activity"/>
    <property type="evidence" value="ECO:0007669"/>
    <property type="project" value="TreeGrafter"/>
</dbReference>
<dbReference type="GO" id="GO:0005886">
    <property type="term" value="C:plasma membrane"/>
    <property type="evidence" value="ECO:0007669"/>
    <property type="project" value="TreeGrafter"/>
</dbReference>
<dbReference type="GO" id="GO:0005085">
    <property type="term" value="F:guanyl-nucleotide exchange factor activity"/>
    <property type="evidence" value="ECO:0007669"/>
    <property type="project" value="TreeGrafter"/>
</dbReference>
<dbReference type="InterPro" id="IPR036034">
    <property type="entry name" value="PDZ_sf"/>
</dbReference>
<dbReference type="InterPro" id="IPR051832">
    <property type="entry name" value="mTOR-Rac_regulators"/>
</dbReference>
<dbReference type="SUPFAM" id="SSF50156">
    <property type="entry name" value="PDZ domain-like"/>
    <property type="match status" value="1"/>
</dbReference>
<comment type="caution">
    <text evidence="2">The sequence shown here is derived from an EMBL/GenBank/DDBJ whole genome shotgun (WGS) entry which is preliminary data.</text>
</comment>
<dbReference type="InterPro" id="IPR001478">
    <property type="entry name" value="PDZ"/>
</dbReference>
<dbReference type="AlphaFoldDB" id="A0AAV6YL16"/>
<accession>A0AAV6YL16</accession>
<proteinExistence type="predicted"/>
<dbReference type="Proteomes" id="UP000824782">
    <property type="component" value="Unassembled WGS sequence"/>
</dbReference>
<dbReference type="PANTHER" id="PTHR22829">
    <property type="entry name" value="DEP DOMAIN PROTEIN"/>
    <property type="match status" value="1"/>
</dbReference>
<name>A0AAV6YL16_ENGPU</name>
<evidence type="ECO:0000313" key="3">
    <source>
        <dbReference type="Proteomes" id="UP000824782"/>
    </source>
</evidence>
<keyword evidence="3" id="KW-1185">Reference proteome</keyword>
<sequence>MGDDVGWGFVVRGKGPCYVQAVDPGGPASIAGVKIRQFVKSINGLDCLYLHYRSIYKHIVAGPRALIVEVLEPLDDSLVPT</sequence>
<feature type="domain" description="PDZ" evidence="1">
    <location>
        <begin position="5"/>
        <end position="74"/>
    </location>
</feature>
<evidence type="ECO:0000259" key="1">
    <source>
        <dbReference type="SMART" id="SM00228"/>
    </source>
</evidence>
<evidence type="ECO:0000313" key="2">
    <source>
        <dbReference type="EMBL" id="KAG8536778.1"/>
    </source>
</evidence>
<dbReference type="GO" id="GO:0023051">
    <property type="term" value="P:regulation of signaling"/>
    <property type="evidence" value="ECO:0007669"/>
    <property type="project" value="TreeGrafter"/>
</dbReference>
<organism evidence="2 3">
    <name type="scientific">Engystomops pustulosus</name>
    <name type="common">Tungara frog</name>
    <name type="synonym">Physalaemus pustulosus</name>
    <dbReference type="NCBI Taxonomy" id="76066"/>
    <lineage>
        <taxon>Eukaryota</taxon>
        <taxon>Metazoa</taxon>
        <taxon>Chordata</taxon>
        <taxon>Craniata</taxon>
        <taxon>Vertebrata</taxon>
        <taxon>Euteleostomi</taxon>
        <taxon>Amphibia</taxon>
        <taxon>Batrachia</taxon>
        <taxon>Anura</taxon>
        <taxon>Neobatrachia</taxon>
        <taxon>Hyloidea</taxon>
        <taxon>Leptodactylidae</taxon>
        <taxon>Leiuperinae</taxon>
        <taxon>Engystomops</taxon>
    </lineage>
</organism>
<protein>
    <recommendedName>
        <fullName evidence="1">PDZ domain-containing protein</fullName>
    </recommendedName>
</protein>
<dbReference type="GO" id="GO:0007186">
    <property type="term" value="P:G protein-coupled receptor signaling pathway"/>
    <property type="evidence" value="ECO:0007669"/>
    <property type="project" value="TreeGrafter"/>
</dbReference>
<reference evidence="2" key="1">
    <citation type="thesis" date="2020" institute="ProQuest LLC" country="789 East Eisenhower Parkway, Ann Arbor, MI, USA">
        <title>Comparative Genomics and Chromosome Evolution.</title>
        <authorList>
            <person name="Mudd A.B."/>
        </authorList>
    </citation>
    <scope>NUCLEOTIDE SEQUENCE</scope>
    <source>
        <strain evidence="2">237g6f4</strain>
        <tissue evidence="2">Blood</tissue>
    </source>
</reference>
<dbReference type="Gene3D" id="2.30.42.10">
    <property type="match status" value="1"/>
</dbReference>